<dbReference type="NCBIfam" id="TIGR04256">
    <property type="entry name" value="GxxExxY"/>
    <property type="match status" value="1"/>
</dbReference>
<reference evidence="1" key="1">
    <citation type="submission" date="2022-12" db="EMBL/GenBank/DDBJ databases">
        <title>Genome sequence of SJ11.</title>
        <authorList>
            <person name="Woo H."/>
        </authorList>
    </citation>
    <scope>NUCLEOTIDE SEQUENCE</scope>
    <source>
        <strain evidence="1">SJ11</strain>
    </source>
</reference>
<dbReference type="Pfam" id="PF13366">
    <property type="entry name" value="PDDEXK_3"/>
    <property type="match status" value="1"/>
</dbReference>
<comment type="caution">
    <text evidence="1">The sequence shown here is derived from an EMBL/GenBank/DDBJ whole genome shotgun (WGS) entry which is preliminary data.</text>
</comment>
<dbReference type="Proteomes" id="UP001144341">
    <property type="component" value="Unassembled WGS sequence"/>
</dbReference>
<name>A0ABT4L2P8_9SPHI</name>
<organism evidence="1 2">
    <name type="scientific">Pedobacter rhodius</name>
    <dbReference type="NCBI Taxonomy" id="3004098"/>
    <lineage>
        <taxon>Bacteria</taxon>
        <taxon>Pseudomonadati</taxon>
        <taxon>Bacteroidota</taxon>
        <taxon>Sphingobacteriia</taxon>
        <taxon>Sphingobacteriales</taxon>
        <taxon>Sphingobacteriaceae</taxon>
        <taxon>Pedobacter</taxon>
    </lineage>
</organism>
<dbReference type="InterPro" id="IPR026350">
    <property type="entry name" value="GxxExxY"/>
</dbReference>
<protein>
    <submittedName>
        <fullName evidence="1">GxxExxY protein</fullName>
    </submittedName>
</protein>
<accession>A0ABT4L2P8</accession>
<evidence type="ECO:0000313" key="2">
    <source>
        <dbReference type="Proteomes" id="UP001144341"/>
    </source>
</evidence>
<keyword evidence="2" id="KW-1185">Reference proteome</keyword>
<gene>
    <name evidence="1" type="ORF">O0931_19125</name>
</gene>
<dbReference type="EMBL" id="JAPWGL010000006">
    <property type="protein sequence ID" value="MCZ4225434.1"/>
    <property type="molecule type" value="Genomic_DNA"/>
</dbReference>
<evidence type="ECO:0000313" key="1">
    <source>
        <dbReference type="EMBL" id="MCZ4225434.1"/>
    </source>
</evidence>
<sequence>MTENEIAYAIRGCIFNVYNTLGPGLLESAYEAALCFELTKKGLNFTAQVGLPMIYESIKLDVGYRMDLMVENKVIVEIKSVENIMNVHHKQVITYLKLSGKKLGLLVNFNTDDISGSIIRKVNNL</sequence>
<proteinExistence type="predicted"/>